<dbReference type="OrthoDB" id="2129491at2759"/>
<feature type="non-terminal residue" evidence="1">
    <location>
        <position position="1"/>
    </location>
</feature>
<dbReference type="AlphaFoldDB" id="A0A166UXQ2"/>
<dbReference type="Proteomes" id="UP000076532">
    <property type="component" value="Unassembled WGS sequence"/>
</dbReference>
<gene>
    <name evidence="1" type="ORF">FIBSPDRAFT_723560</name>
</gene>
<reference evidence="1 2" key="1">
    <citation type="journal article" date="2016" name="Mol. Biol. Evol.">
        <title>Comparative Genomics of Early-Diverging Mushroom-Forming Fungi Provides Insights into the Origins of Lignocellulose Decay Capabilities.</title>
        <authorList>
            <person name="Nagy L.G."/>
            <person name="Riley R."/>
            <person name="Tritt A."/>
            <person name="Adam C."/>
            <person name="Daum C."/>
            <person name="Floudas D."/>
            <person name="Sun H."/>
            <person name="Yadav J.S."/>
            <person name="Pangilinan J."/>
            <person name="Larsson K.H."/>
            <person name="Matsuura K."/>
            <person name="Barry K."/>
            <person name="Labutti K."/>
            <person name="Kuo R."/>
            <person name="Ohm R.A."/>
            <person name="Bhattacharya S.S."/>
            <person name="Shirouzu T."/>
            <person name="Yoshinaga Y."/>
            <person name="Martin F.M."/>
            <person name="Grigoriev I.V."/>
            <person name="Hibbett D.S."/>
        </authorList>
    </citation>
    <scope>NUCLEOTIDE SEQUENCE [LARGE SCALE GENOMIC DNA]</scope>
    <source>
        <strain evidence="1 2">CBS 109695</strain>
    </source>
</reference>
<evidence type="ECO:0000313" key="1">
    <source>
        <dbReference type="EMBL" id="KZP32141.1"/>
    </source>
</evidence>
<organism evidence="1 2">
    <name type="scientific">Athelia psychrophila</name>
    <dbReference type="NCBI Taxonomy" id="1759441"/>
    <lineage>
        <taxon>Eukaryota</taxon>
        <taxon>Fungi</taxon>
        <taxon>Dikarya</taxon>
        <taxon>Basidiomycota</taxon>
        <taxon>Agaricomycotina</taxon>
        <taxon>Agaricomycetes</taxon>
        <taxon>Agaricomycetidae</taxon>
        <taxon>Atheliales</taxon>
        <taxon>Atheliaceae</taxon>
        <taxon>Athelia</taxon>
    </lineage>
</organism>
<protein>
    <submittedName>
        <fullName evidence="1">Uncharacterized protein</fullName>
    </submittedName>
</protein>
<sequence length="79" mass="8825">QNRKANQNIGRGHSSSCSWFIDVEDWTHDIYTFVKGKSAEGHQPMNAKATTTAEVEKCDADLRALFIVVPLIYEQVGIS</sequence>
<keyword evidence="2" id="KW-1185">Reference proteome</keyword>
<proteinExistence type="predicted"/>
<evidence type="ECO:0000313" key="2">
    <source>
        <dbReference type="Proteomes" id="UP000076532"/>
    </source>
</evidence>
<accession>A0A166UXQ2</accession>
<name>A0A166UXQ2_9AGAM</name>
<dbReference type="STRING" id="436010.A0A166UXQ2"/>
<dbReference type="EMBL" id="KV417487">
    <property type="protein sequence ID" value="KZP32141.1"/>
    <property type="molecule type" value="Genomic_DNA"/>
</dbReference>